<comment type="caution">
    <text evidence="3">The sequence shown here is derived from an EMBL/GenBank/DDBJ whole genome shotgun (WGS) entry which is preliminary data.</text>
</comment>
<sequence length="305" mass="32592">MTEHPSTTEPATQPTATEPQPVLPPPPPPLPLTPPMAPPLLAPPAPPAPPAPKDRRVLRAVLRWTAAVVVCAAVGASAAYGITRMERTDVPGLATESDGRWDYPALTKPPLPSGSPEPFAEANKAGAHHADLRALVLPAPVGAAEDKALRGSDGWLATKDFLAAYEAEEREEFRQQLIDDGLRHIAARGWTTEDGTHTRIYLLHFDTAAVVDEAFSTDIAPYGSPGLLLRGAGSSVFDEDFPEQARVDDVQRSVYTESKPYGAEHVRQAYLAAGDVLALIIQSRKGTAKAVPFQQTVTLQSQLLG</sequence>
<evidence type="ECO:0000256" key="2">
    <source>
        <dbReference type="SAM" id="Phobius"/>
    </source>
</evidence>
<accession>A0ABP7QFU5</accession>
<keyword evidence="4" id="KW-1185">Reference proteome</keyword>
<feature type="compositionally biased region" description="Pro residues" evidence="1">
    <location>
        <begin position="21"/>
        <end position="51"/>
    </location>
</feature>
<reference evidence="4" key="1">
    <citation type="journal article" date="2019" name="Int. J. Syst. Evol. Microbiol.">
        <title>The Global Catalogue of Microorganisms (GCM) 10K type strain sequencing project: providing services to taxonomists for standard genome sequencing and annotation.</title>
        <authorList>
            <consortium name="The Broad Institute Genomics Platform"/>
            <consortium name="The Broad Institute Genome Sequencing Center for Infectious Disease"/>
            <person name="Wu L."/>
            <person name="Ma J."/>
        </authorList>
    </citation>
    <scope>NUCLEOTIDE SEQUENCE [LARGE SCALE GENOMIC DNA]</scope>
    <source>
        <strain evidence="4">JCM 16924</strain>
    </source>
</reference>
<feature type="region of interest" description="Disordered" evidence="1">
    <location>
        <begin position="100"/>
        <end position="124"/>
    </location>
</feature>
<feature type="compositionally biased region" description="Low complexity" evidence="1">
    <location>
        <begin position="7"/>
        <end position="20"/>
    </location>
</feature>
<gene>
    <name evidence="3" type="ORF">GCM10022232_12600</name>
</gene>
<dbReference type="EMBL" id="BAAAZX010000002">
    <property type="protein sequence ID" value="GAA3981844.1"/>
    <property type="molecule type" value="Genomic_DNA"/>
</dbReference>
<proteinExistence type="predicted"/>
<dbReference type="RefSeq" id="WP_425587614.1">
    <property type="nucleotide sequence ID" value="NZ_BAAAZX010000002.1"/>
</dbReference>
<feature type="region of interest" description="Disordered" evidence="1">
    <location>
        <begin position="1"/>
        <end position="52"/>
    </location>
</feature>
<evidence type="ECO:0000256" key="1">
    <source>
        <dbReference type="SAM" id="MobiDB-lite"/>
    </source>
</evidence>
<keyword evidence="2" id="KW-1133">Transmembrane helix</keyword>
<name>A0ABP7QFU5_9ACTN</name>
<evidence type="ECO:0000313" key="3">
    <source>
        <dbReference type="EMBL" id="GAA3981844.1"/>
    </source>
</evidence>
<organism evidence="3 4">
    <name type="scientific">Streptomyces plumbiresistens</name>
    <dbReference type="NCBI Taxonomy" id="511811"/>
    <lineage>
        <taxon>Bacteria</taxon>
        <taxon>Bacillati</taxon>
        <taxon>Actinomycetota</taxon>
        <taxon>Actinomycetes</taxon>
        <taxon>Kitasatosporales</taxon>
        <taxon>Streptomycetaceae</taxon>
        <taxon>Streptomyces</taxon>
    </lineage>
</organism>
<evidence type="ECO:0000313" key="4">
    <source>
        <dbReference type="Proteomes" id="UP001500456"/>
    </source>
</evidence>
<keyword evidence="2" id="KW-0812">Transmembrane</keyword>
<keyword evidence="2" id="KW-0472">Membrane</keyword>
<feature type="transmembrane region" description="Helical" evidence="2">
    <location>
        <begin position="61"/>
        <end position="82"/>
    </location>
</feature>
<protein>
    <submittedName>
        <fullName evidence="3">Uncharacterized protein</fullName>
    </submittedName>
</protein>
<dbReference type="Proteomes" id="UP001500456">
    <property type="component" value="Unassembled WGS sequence"/>
</dbReference>